<dbReference type="CDD" id="cd00609">
    <property type="entry name" value="AAT_like"/>
    <property type="match status" value="1"/>
</dbReference>
<dbReference type="InterPro" id="IPR004839">
    <property type="entry name" value="Aminotransferase_I/II_large"/>
</dbReference>
<dbReference type="EC" id="2.6.1.1" evidence="7"/>
<dbReference type="FunFam" id="3.40.640.10:FF:000033">
    <property type="entry name" value="Aspartate aminotransferase"/>
    <property type="match status" value="1"/>
</dbReference>
<dbReference type="GO" id="GO:0030170">
    <property type="term" value="F:pyridoxal phosphate binding"/>
    <property type="evidence" value="ECO:0007669"/>
    <property type="project" value="InterPro"/>
</dbReference>
<evidence type="ECO:0000256" key="4">
    <source>
        <dbReference type="ARBA" id="ARBA00022679"/>
    </source>
</evidence>
<proteinExistence type="inferred from homology"/>
<evidence type="ECO:0000259" key="6">
    <source>
        <dbReference type="Pfam" id="PF00155"/>
    </source>
</evidence>
<dbReference type="InterPro" id="IPR015424">
    <property type="entry name" value="PyrdxlP-dep_Trfase"/>
</dbReference>
<comment type="similarity">
    <text evidence="2">Belongs to the class-I pyridoxal-phosphate-dependent aminotransferase family.</text>
</comment>
<reference evidence="7" key="1">
    <citation type="submission" date="2018-06" db="EMBL/GenBank/DDBJ databases">
        <authorList>
            <person name="Zhirakovskaya E."/>
        </authorList>
    </citation>
    <scope>NUCLEOTIDE SEQUENCE</scope>
</reference>
<name>A0A3B1CDT9_9ZZZZ</name>
<protein>
    <submittedName>
        <fullName evidence="7">Aspartate aminotransferase</fullName>
        <ecNumber evidence="7">2.6.1.1</ecNumber>
    </submittedName>
</protein>
<dbReference type="PROSITE" id="PS00105">
    <property type="entry name" value="AA_TRANSFER_CLASS_1"/>
    <property type="match status" value="1"/>
</dbReference>
<dbReference type="Pfam" id="PF00155">
    <property type="entry name" value="Aminotran_1_2"/>
    <property type="match status" value="1"/>
</dbReference>
<organism evidence="7">
    <name type="scientific">hydrothermal vent metagenome</name>
    <dbReference type="NCBI Taxonomy" id="652676"/>
    <lineage>
        <taxon>unclassified sequences</taxon>
        <taxon>metagenomes</taxon>
        <taxon>ecological metagenomes</taxon>
    </lineage>
</organism>
<keyword evidence="5" id="KW-0663">Pyridoxal phosphate</keyword>
<dbReference type="EMBL" id="UOGD01000064">
    <property type="protein sequence ID" value="VAX16885.1"/>
    <property type="molecule type" value="Genomic_DNA"/>
</dbReference>
<dbReference type="PANTHER" id="PTHR46383">
    <property type="entry name" value="ASPARTATE AMINOTRANSFERASE"/>
    <property type="match status" value="1"/>
</dbReference>
<dbReference type="GO" id="GO:0004069">
    <property type="term" value="F:L-aspartate:2-oxoglutarate aminotransferase activity"/>
    <property type="evidence" value="ECO:0007669"/>
    <property type="project" value="UniProtKB-EC"/>
</dbReference>
<evidence type="ECO:0000256" key="1">
    <source>
        <dbReference type="ARBA" id="ARBA00001933"/>
    </source>
</evidence>
<dbReference type="InterPro" id="IPR015421">
    <property type="entry name" value="PyrdxlP-dep_Trfase_major"/>
</dbReference>
<dbReference type="GO" id="GO:0006520">
    <property type="term" value="P:amino acid metabolic process"/>
    <property type="evidence" value="ECO:0007669"/>
    <property type="project" value="InterPro"/>
</dbReference>
<evidence type="ECO:0000256" key="3">
    <source>
        <dbReference type="ARBA" id="ARBA00022576"/>
    </source>
</evidence>
<dbReference type="InterPro" id="IPR015422">
    <property type="entry name" value="PyrdxlP-dep_Trfase_small"/>
</dbReference>
<evidence type="ECO:0000256" key="5">
    <source>
        <dbReference type="ARBA" id="ARBA00022898"/>
    </source>
</evidence>
<sequence>MHVSSKVNSLAFSGTMQISGKAKELKAQGINVIDLSVGEPDFPTPQRVKDAAVKAIADNQTKYTMAAGIVPLREAVGAWFKQSYGLDYAPNEIIISNGAKHSLYNTLQTIIEVGEEVIIPAPYWVTYPALVEIVDGVPITVETTKAEGFKLTPEKFKAAITPKTRALILCNPSNPTGSVYTKEELEEIAKIVLENDLYVISDEIYSKLVYDDFEYTSFPTLSDEIKKKTILIDGVSKSYSMTGWRIGFTAADKELISGMGKLQSQMTSNASTISQYAALEAITGPQDDVEEMRKTFNERRIYLRDALNGIDGVEAGDAKGAFYLFPNVSSAFGKSYGDTKIEGSFDLSMYLIAEAQVATVPGSVFGAEGFLRIAYATSMENLQEGVKRIEEALAKLS</sequence>
<keyword evidence="3 7" id="KW-0032">Aminotransferase</keyword>
<evidence type="ECO:0000313" key="7">
    <source>
        <dbReference type="EMBL" id="VAX16885.1"/>
    </source>
</evidence>
<dbReference type="Gene3D" id="3.40.640.10">
    <property type="entry name" value="Type I PLP-dependent aspartate aminotransferase-like (Major domain)"/>
    <property type="match status" value="1"/>
</dbReference>
<dbReference type="AlphaFoldDB" id="A0A3B1CDT9"/>
<gene>
    <name evidence="7" type="ORF">MNBD_IGNAVI01-1563</name>
</gene>
<dbReference type="PRINTS" id="PR00753">
    <property type="entry name" value="ACCSYNTHASE"/>
</dbReference>
<dbReference type="Gene3D" id="3.90.1150.10">
    <property type="entry name" value="Aspartate Aminotransferase, domain 1"/>
    <property type="match status" value="1"/>
</dbReference>
<dbReference type="InterPro" id="IPR050596">
    <property type="entry name" value="AspAT/PAT-like"/>
</dbReference>
<dbReference type="InterPro" id="IPR004838">
    <property type="entry name" value="NHTrfase_class1_PyrdxlP-BS"/>
</dbReference>
<evidence type="ECO:0000256" key="2">
    <source>
        <dbReference type="ARBA" id="ARBA00007441"/>
    </source>
</evidence>
<feature type="domain" description="Aminotransferase class I/classII large" evidence="6">
    <location>
        <begin position="31"/>
        <end position="389"/>
    </location>
</feature>
<dbReference type="SUPFAM" id="SSF53383">
    <property type="entry name" value="PLP-dependent transferases"/>
    <property type="match status" value="1"/>
</dbReference>
<dbReference type="PANTHER" id="PTHR46383:SF1">
    <property type="entry name" value="ASPARTATE AMINOTRANSFERASE"/>
    <property type="match status" value="1"/>
</dbReference>
<keyword evidence="4 7" id="KW-0808">Transferase</keyword>
<comment type="cofactor">
    <cofactor evidence="1">
        <name>pyridoxal 5'-phosphate</name>
        <dbReference type="ChEBI" id="CHEBI:597326"/>
    </cofactor>
</comment>
<accession>A0A3B1CDT9</accession>